<name>A0AAD1XH77_EUPCR</name>
<dbReference type="AlphaFoldDB" id="A0AAD1XH77"/>
<sequence>MKSRTPPIIQSFSKRLTKLKNPLKSPSQRKLKRNRLDHDNSNLTTTDGNFEDLRNKTPKHVVQKKKWSTKDILLHKNRHSRSKNRFERSFERLLRCDHVSALNKFGLRLNAYDSVSDCYGNPSDGSLPQISHLKFSKSGILASLKRFKESERSSTYLKMPKRKLYTQSNLSNSSLKKTLQHSLNLSSQNFRSKSLTRIAKYLTSSSNNKEECEKDNKSPKTLTLSSKTCQKVKYEPNLRLREPQIGLNSSSGDF</sequence>
<comment type="caution">
    <text evidence="2">The sequence shown here is derived from an EMBL/GenBank/DDBJ whole genome shotgun (WGS) entry which is preliminary data.</text>
</comment>
<evidence type="ECO:0000313" key="2">
    <source>
        <dbReference type="EMBL" id="CAI2372648.1"/>
    </source>
</evidence>
<gene>
    <name evidence="2" type="ORF">ECRASSUSDP1_LOCUS13979</name>
</gene>
<keyword evidence="3" id="KW-1185">Reference proteome</keyword>
<accession>A0AAD1XH77</accession>
<evidence type="ECO:0000256" key="1">
    <source>
        <dbReference type="SAM" id="MobiDB-lite"/>
    </source>
</evidence>
<protein>
    <submittedName>
        <fullName evidence="2">Uncharacterized protein</fullName>
    </submittedName>
</protein>
<reference evidence="2" key="1">
    <citation type="submission" date="2023-07" db="EMBL/GenBank/DDBJ databases">
        <authorList>
            <consortium name="AG Swart"/>
            <person name="Singh M."/>
            <person name="Singh A."/>
            <person name="Seah K."/>
            <person name="Emmerich C."/>
        </authorList>
    </citation>
    <scope>NUCLEOTIDE SEQUENCE</scope>
    <source>
        <strain evidence="2">DP1</strain>
    </source>
</reference>
<feature type="region of interest" description="Disordered" evidence="1">
    <location>
        <begin position="1"/>
        <end position="49"/>
    </location>
</feature>
<dbReference type="Proteomes" id="UP001295684">
    <property type="component" value="Unassembled WGS sequence"/>
</dbReference>
<organism evidence="2 3">
    <name type="scientific">Euplotes crassus</name>
    <dbReference type="NCBI Taxonomy" id="5936"/>
    <lineage>
        <taxon>Eukaryota</taxon>
        <taxon>Sar</taxon>
        <taxon>Alveolata</taxon>
        <taxon>Ciliophora</taxon>
        <taxon>Intramacronucleata</taxon>
        <taxon>Spirotrichea</taxon>
        <taxon>Hypotrichia</taxon>
        <taxon>Euplotida</taxon>
        <taxon>Euplotidae</taxon>
        <taxon>Moneuplotes</taxon>
    </lineage>
</organism>
<proteinExistence type="predicted"/>
<evidence type="ECO:0000313" key="3">
    <source>
        <dbReference type="Proteomes" id="UP001295684"/>
    </source>
</evidence>
<dbReference type="EMBL" id="CAMPGE010013943">
    <property type="protein sequence ID" value="CAI2372648.1"/>
    <property type="molecule type" value="Genomic_DNA"/>
</dbReference>